<dbReference type="Pfam" id="PF26314">
    <property type="entry name" value="MptA_B_family"/>
    <property type="match status" value="1"/>
</dbReference>
<dbReference type="RefSeq" id="WP_372505420.1">
    <property type="nucleotide sequence ID" value="NZ_BAAAMO010000001.1"/>
</dbReference>
<feature type="transmembrane region" description="Helical" evidence="9">
    <location>
        <begin position="393"/>
        <end position="414"/>
    </location>
</feature>
<gene>
    <name evidence="10" type="primary">mptB</name>
    <name evidence="10" type="ORF">ACFQ04_18365</name>
</gene>
<dbReference type="GO" id="GO:0016757">
    <property type="term" value="F:glycosyltransferase activity"/>
    <property type="evidence" value="ECO:0007669"/>
    <property type="project" value="UniProtKB-KW"/>
</dbReference>
<feature type="transmembrane region" description="Helical" evidence="9">
    <location>
        <begin position="24"/>
        <end position="46"/>
    </location>
</feature>
<reference evidence="11" key="1">
    <citation type="journal article" date="2019" name="Int. J. Syst. Evol. Microbiol.">
        <title>The Global Catalogue of Microorganisms (GCM) 10K type strain sequencing project: providing services to taxonomists for standard genome sequencing and annotation.</title>
        <authorList>
            <consortium name="The Broad Institute Genomics Platform"/>
            <consortium name="The Broad Institute Genome Sequencing Center for Infectious Disease"/>
            <person name="Wu L."/>
            <person name="Ma J."/>
        </authorList>
    </citation>
    <scope>NUCLEOTIDE SEQUENCE [LARGE SCALE GENOMIC DNA]</scope>
    <source>
        <strain evidence="11">CCUG 50873</strain>
    </source>
</reference>
<feature type="region of interest" description="Disordered" evidence="8">
    <location>
        <begin position="543"/>
        <end position="601"/>
    </location>
</feature>
<proteinExistence type="inferred from homology"/>
<dbReference type="NCBIfam" id="NF038066">
    <property type="entry name" value="MptB"/>
    <property type="match status" value="1"/>
</dbReference>
<feature type="transmembrane region" description="Helical" evidence="9">
    <location>
        <begin position="426"/>
        <end position="445"/>
    </location>
</feature>
<organism evidence="10 11">
    <name type="scientific">Williamsia deligens</name>
    <dbReference type="NCBI Taxonomy" id="321325"/>
    <lineage>
        <taxon>Bacteria</taxon>
        <taxon>Bacillati</taxon>
        <taxon>Actinomycetota</taxon>
        <taxon>Actinomycetes</taxon>
        <taxon>Mycobacteriales</taxon>
        <taxon>Nocardiaceae</taxon>
        <taxon>Williamsia</taxon>
    </lineage>
</organism>
<comment type="subcellular location">
    <subcellularLocation>
        <location evidence="1">Membrane</location>
        <topology evidence="1">Multi-pass membrane protein</topology>
    </subcellularLocation>
</comment>
<keyword evidence="2 10" id="KW-0328">Glycosyltransferase</keyword>
<feature type="transmembrane region" description="Helical" evidence="9">
    <location>
        <begin position="488"/>
        <end position="508"/>
    </location>
</feature>
<evidence type="ECO:0000256" key="6">
    <source>
        <dbReference type="ARBA" id="ARBA00023136"/>
    </source>
</evidence>
<evidence type="ECO:0000256" key="2">
    <source>
        <dbReference type="ARBA" id="ARBA00022676"/>
    </source>
</evidence>
<accession>A0ABW3GAV1</accession>
<evidence type="ECO:0000256" key="9">
    <source>
        <dbReference type="SAM" id="Phobius"/>
    </source>
</evidence>
<evidence type="ECO:0000256" key="3">
    <source>
        <dbReference type="ARBA" id="ARBA00022679"/>
    </source>
</evidence>
<keyword evidence="3" id="KW-0808">Transferase</keyword>
<comment type="caution">
    <text evidence="10">The sequence shown here is derived from an EMBL/GenBank/DDBJ whole genome shotgun (WGS) entry which is preliminary data.</text>
</comment>
<evidence type="ECO:0000256" key="4">
    <source>
        <dbReference type="ARBA" id="ARBA00022692"/>
    </source>
</evidence>
<feature type="transmembrane region" description="Helical" evidence="9">
    <location>
        <begin position="309"/>
        <end position="327"/>
    </location>
</feature>
<keyword evidence="11" id="KW-1185">Reference proteome</keyword>
<sequence length="601" mass="63739">MHDREPEVGPLLPAESAALAKIRVFGAVGSIFILIGSLGTGAVPVLQNPIAGMRLLSLPSRMWTTALTLSITGTIVLVLAWLMLGRFAVGRLTVEVLGGSRPERRMTRRQADRTLLVWLAPIVVAPPLLSKDIYSYLAQSAIAAKGMDPYKISPVRGLGVDHVFTRSVPNLWRDTPAPYGPLFLWIGKAITNITGDNLSAAILLHRVVALVGVGLVVWALPRLARRCGVSPVAALWLGALNPLLILHLVGGIHNEALMLGMMLAGIEVCFRAIDSPHRLRRPGSWMPSATGWLLLAGATVIAASSMVKIASLLALGFVGIALARRWGATLPALRHAPRSQWWVRSRRSVIALAGSAGLLLAVAAVVIGGLCVGTGLGFGWTKTLSTGDVVRSWMSMPTLLGVTGGRVGVVLGLGDHTQAMLDVARPIGELIAGVFIVRWLLAALAGRVHPLGALGIAMATFVVFFPFVQAWYLLWAIIPLAAWATGRWFRLVAIAVSAVIAVVVLPTGAGTRGFQLAEAIVASILLTAVLTAVFFERPWGQRRGRERDHDGARDDTAGSASDPVADASSYDDPSSTAVRSPVESSATNDTPRVGAADQRLR</sequence>
<feature type="transmembrane region" description="Helical" evidence="9">
    <location>
        <begin position="348"/>
        <end position="381"/>
    </location>
</feature>
<dbReference type="InterPro" id="IPR049829">
    <property type="entry name" value="MptA/B-like"/>
</dbReference>
<dbReference type="EMBL" id="JBHTIL010000006">
    <property type="protein sequence ID" value="MFD0927711.1"/>
    <property type="molecule type" value="Genomic_DNA"/>
</dbReference>
<protein>
    <submittedName>
        <fullName evidence="10">Polyprenol phosphomannose-dependent alpha 1,6 mannosyltransferase MptB</fullName>
    </submittedName>
</protein>
<comment type="similarity">
    <text evidence="7">Belongs to the MptA/B family.</text>
</comment>
<dbReference type="Proteomes" id="UP001597068">
    <property type="component" value="Unassembled WGS sequence"/>
</dbReference>
<feature type="compositionally biased region" description="Basic and acidic residues" evidence="8">
    <location>
        <begin position="543"/>
        <end position="556"/>
    </location>
</feature>
<feature type="transmembrane region" description="Helical" evidence="9">
    <location>
        <begin position="451"/>
        <end position="476"/>
    </location>
</feature>
<feature type="transmembrane region" description="Helical" evidence="9">
    <location>
        <begin position="198"/>
        <end position="220"/>
    </location>
</feature>
<keyword evidence="6 9" id="KW-0472">Membrane</keyword>
<keyword evidence="5 9" id="KW-1133">Transmembrane helix</keyword>
<evidence type="ECO:0000256" key="5">
    <source>
        <dbReference type="ARBA" id="ARBA00022989"/>
    </source>
</evidence>
<evidence type="ECO:0000313" key="10">
    <source>
        <dbReference type="EMBL" id="MFD0927711.1"/>
    </source>
</evidence>
<evidence type="ECO:0000256" key="7">
    <source>
        <dbReference type="ARBA" id="ARBA00043987"/>
    </source>
</evidence>
<feature type="transmembrane region" description="Helical" evidence="9">
    <location>
        <begin position="514"/>
        <end position="535"/>
    </location>
</feature>
<name>A0ABW3GAV1_9NOCA</name>
<evidence type="ECO:0000256" key="8">
    <source>
        <dbReference type="SAM" id="MobiDB-lite"/>
    </source>
</evidence>
<feature type="transmembrane region" description="Helical" evidence="9">
    <location>
        <begin position="110"/>
        <end position="129"/>
    </location>
</feature>
<evidence type="ECO:0000313" key="11">
    <source>
        <dbReference type="Proteomes" id="UP001597068"/>
    </source>
</evidence>
<feature type="compositionally biased region" description="Polar residues" evidence="8">
    <location>
        <begin position="571"/>
        <end position="590"/>
    </location>
</feature>
<feature type="transmembrane region" description="Helical" evidence="9">
    <location>
        <begin position="66"/>
        <end position="89"/>
    </location>
</feature>
<evidence type="ECO:0000256" key="1">
    <source>
        <dbReference type="ARBA" id="ARBA00004141"/>
    </source>
</evidence>
<keyword evidence="4 9" id="KW-0812">Transmembrane</keyword>
<feature type="transmembrane region" description="Helical" evidence="9">
    <location>
        <begin position="232"/>
        <end position="250"/>
    </location>
</feature>